<dbReference type="AlphaFoldDB" id="A0AAN8F4W3"/>
<dbReference type="InterPro" id="IPR050846">
    <property type="entry name" value="TLCD"/>
</dbReference>
<evidence type="ECO:0000256" key="2">
    <source>
        <dbReference type="ARBA" id="ARBA00022692"/>
    </source>
</evidence>
<evidence type="ECO:0000313" key="8">
    <source>
        <dbReference type="EMBL" id="KAK5965053.1"/>
    </source>
</evidence>
<dbReference type="GO" id="GO:0005886">
    <property type="term" value="C:plasma membrane"/>
    <property type="evidence" value="ECO:0007669"/>
    <property type="project" value="TreeGrafter"/>
</dbReference>
<dbReference type="PANTHER" id="PTHR13439">
    <property type="entry name" value="CT120 PROTEIN"/>
    <property type="match status" value="1"/>
</dbReference>
<reference evidence="8 9" key="1">
    <citation type="submission" date="2019-10" db="EMBL/GenBank/DDBJ databases">
        <title>Assembly and Annotation for the nematode Trichostrongylus colubriformis.</title>
        <authorList>
            <person name="Martin J."/>
        </authorList>
    </citation>
    <scope>NUCLEOTIDE SEQUENCE [LARGE SCALE GENOMIC DNA]</scope>
    <source>
        <strain evidence="8">G859</strain>
        <tissue evidence="8">Whole worm</tissue>
    </source>
</reference>
<evidence type="ECO:0000259" key="7">
    <source>
        <dbReference type="PROSITE" id="PS50922"/>
    </source>
</evidence>
<dbReference type="Proteomes" id="UP001331761">
    <property type="component" value="Unassembled WGS sequence"/>
</dbReference>
<proteinExistence type="predicted"/>
<protein>
    <submittedName>
        <fullName evidence="8">TLC domain-containing protein</fullName>
    </submittedName>
</protein>
<evidence type="ECO:0000256" key="5">
    <source>
        <dbReference type="PROSITE-ProRule" id="PRU00205"/>
    </source>
</evidence>
<feature type="transmembrane region" description="Helical" evidence="6">
    <location>
        <begin position="207"/>
        <end position="230"/>
    </location>
</feature>
<evidence type="ECO:0000256" key="3">
    <source>
        <dbReference type="ARBA" id="ARBA00022989"/>
    </source>
</evidence>
<evidence type="ECO:0000256" key="4">
    <source>
        <dbReference type="ARBA" id="ARBA00023136"/>
    </source>
</evidence>
<dbReference type="GO" id="GO:0097035">
    <property type="term" value="P:regulation of membrane lipid distribution"/>
    <property type="evidence" value="ECO:0007669"/>
    <property type="project" value="TreeGrafter"/>
</dbReference>
<dbReference type="PANTHER" id="PTHR13439:SF19">
    <property type="entry name" value="TLC DOMAIN-CONTAINING PROTEIN"/>
    <property type="match status" value="1"/>
</dbReference>
<dbReference type="SMART" id="SM00724">
    <property type="entry name" value="TLC"/>
    <property type="match status" value="1"/>
</dbReference>
<accession>A0AAN8F4W3</accession>
<feature type="transmembrane region" description="Helical" evidence="6">
    <location>
        <begin position="75"/>
        <end position="101"/>
    </location>
</feature>
<organism evidence="8 9">
    <name type="scientific">Trichostrongylus colubriformis</name>
    <name type="common">Black scour worm</name>
    <dbReference type="NCBI Taxonomy" id="6319"/>
    <lineage>
        <taxon>Eukaryota</taxon>
        <taxon>Metazoa</taxon>
        <taxon>Ecdysozoa</taxon>
        <taxon>Nematoda</taxon>
        <taxon>Chromadorea</taxon>
        <taxon>Rhabditida</taxon>
        <taxon>Rhabditina</taxon>
        <taxon>Rhabditomorpha</taxon>
        <taxon>Strongyloidea</taxon>
        <taxon>Trichostrongylidae</taxon>
        <taxon>Trichostrongylus</taxon>
    </lineage>
</organism>
<name>A0AAN8F4W3_TRICO</name>
<comment type="subcellular location">
    <subcellularLocation>
        <location evidence="1">Membrane</location>
        <topology evidence="1">Multi-pass membrane protein</topology>
    </subcellularLocation>
</comment>
<keyword evidence="9" id="KW-1185">Reference proteome</keyword>
<dbReference type="EMBL" id="WIXE01025048">
    <property type="protein sequence ID" value="KAK5965053.1"/>
    <property type="molecule type" value="Genomic_DNA"/>
</dbReference>
<gene>
    <name evidence="8" type="ORF">GCK32_010329</name>
</gene>
<evidence type="ECO:0000256" key="1">
    <source>
        <dbReference type="ARBA" id="ARBA00004141"/>
    </source>
</evidence>
<keyword evidence="2 5" id="KW-0812">Transmembrane</keyword>
<evidence type="ECO:0000256" key="6">
    <source>
        <dbReference type="SAM" id="Phobius"/>
    </source>
</evidence>
<dbReference type="Pfam" id="PF03798">
    <property type="entry name" value="TRAM_LAG1_CLN8"/>
    <property type="match status" value="1"/>
</dbReference>
<feature type="transmembrane region" description="Helical" evidence="6">
    <location>
        <begin position="167"/>
        <end position="186"/>
    </location>
</feature>
<sequence length="292" mass="33486">MSSEPRRAFTANTISNEPNTPMSITISTSIIDVMKSSNMFRLAFLIGVVVVLRLEYLLAAVIVKRKAREWSANKVRIFTARVISLTHATLSSVGCICSLSSDSHYVKEPYDYSTYSAQYIFLFSMGYFIYDMIDMYIHGEALYSKEYYIHHSLVLTAFSIILRTGKLFGFAMIGLLVEVQTIFLHLRTMIRLTRYAKKKSRAYNALIYANMVCLFVFRHLTTTYLLYVMLYKDEKCPMPLRAFLVSGLLFLTYHNTHLTISMVKTDGFFGYEMQSVDEDHADPLGPVKVKKS</sequence>
<keyword evidence="3 6" id="KW-1133">Transmembrane helix</keyword>
<feature type="transmembrane region" description="Helical" evidence="6">
    <location>
        <begin position="242"/>
        <end position="263"/>
    </location>
</feature>
<feature type="domain" description="TLC" evidence="7">
    <location>
        <begin position="73"/>
        <end position="264"/>
    </location>
</feature>
<keyword evidence="4 5" id="KW-0472">Membrane</keyword>
<dbReference type="GO" id="GO:0055091">
    <property type="term" value="P:phospholipid homeostasis"/>
    <property type="evidence" value="ECO:0007669"/>
    <property type="project" value="TreeGrafter"/>
</dbReference>
<comment type="caution">
    <text evidence="8">The sequence shown here is derived from an EMBL/GenBank/DDBJ whole genome shotgun (WGS) entry which is preliminary data.</text>
</comment>
<dbReference type="PROSITE" id="PS50922">
    <property type="entry name" value="TLC"/>
    <property type="match status" value="1"/>
</dbReference>
<feature type="transmembrane region" description="Helical" evidence="6">
    <location>
        <begin position="113"/>
        <end position="130"/>
    </location>
</feature>
<dbReference type="GO" id="GO:0007009">
    <property type="term" value="P:plasma membrane organization"/>
    <property type="evidence" value="ECO:0007669"/>
    <property type="project" value="TreeGrafter"/>
</dbReference>
<feature type="transmembrane region" description="Helical" evidence="6">
    <location>
        <begin position="42"/>
        <end position="63"/>
    </location>
</feature>
<dbReference type="GO" id="GO:0071709">
    <property type="term" value="P:membrane assembly"/>
    <property type="evidence" value="ECO:0007669"/>
    <property type="project" value="TreeGrafter"/>
</dbReference>
<dbReference type="InterPro" id="IPR006634">
    <property type="entry name" value="TLC-dom"/>
</dbReference>
<evidence type="ECO:0000313" key="9">
    <source>
        <dbReference type="Proteomes" id="UP001331761"/>
    </source>
</evidence>